<dbReference type="Pfam" id="PF00268">
    <property type="entry name" value="Ribonuc_red_sm"/>
    <property type="match status" value="1"/>
</dbReference>
<gene>
    <name evidence="3" type="ORF">PHJA_001627400</name>
</gene>
<evidence type="ECO:0000313" key="4">
    <source>
        <dbReference type="Proteomes" id="UP000653305"/>
    </source>
</evidence>
<sequence>MDEDRPDDGLGDGWVNGRVGQRAGWTNGYGKKWSHTMRPVSPNQIHLGEDQKSIPQRSYQNQSQESLKSPHSIRDQAVELSKNRYSKTSSKSEDIKLALSNFSQPAKNDLGPAPPVFGAAFAADGKLPEQKEIAEDEEPILMEQAQKFCMFPIKYHQLWEMYKKAEASFWTAEEVDLSQDVQQWEMLSRSEKHFVSHVLAFFAASDGIVLENLAARFLNDIQIPEARAFYGFQMAMENIHSEMYSLLLETYIKDSNEKNRLFNAIENIHCVAQKAKWALNWIKSSSSFAERLVAFACVEGIFFSGSFCAIFWLKKRGMMPGLTFSNELISRDEGLHCDFACLLYGLLRKQLHWQRVHLIVQEAVEIETEFVCDALPCALIGMNSDLMSRYIKFVADRLLVALGYERMYNVENPFDWMEFISLQGKTNFFERRVGEYQKASIMSSLQDGSKNYEFKMDEDF</sequence>
<keyword evidence="4" id="KW-1185">Reference proteome</keyword>
<evidence type="ECO:0000256" key="2">
    <source>
        <dbReference type="SAM" id="MobiDB-lite"/>
    </source>
</evidence>
<dbReference type="GO" id="GO:0009263">
    <property type="term" value="P:deoxyribonucleotide biosynthetic process"/>
    <property type="evidence" value="ECO:0007669"/>
    <property type="project" value="InterPro"/>
</dbReference>
<dbReference type="Gene3D" id="1.10.620.20">
    <property type="entry name" value="Ribonucleotide Reductase, subunit A"/>
    <property type="match status" value="1"/>
</dbReference>
<evidence type="ECO:0000313" key="3">
    <source>
        <dbReference type="EMBL" id="GFP94830.1"/>
    </source>
</evidence>
<comment type="caution">
    <text evidence="3">The sequence shown here is derived from an EMBL/GenBank/DDBJ whole genome shotgun (WGS) entry which is preliminary data.</text>
</comment>
<dbReference type="CDD" id="cd01049">
    <property type="entry name" value="RNRR2"/>
    <property type="match status" value="1"/>
</dbReference>
<organism evidence="3 4">
    <name type="scientific">Phtheirospermum japonicum</name>
    <dbReference type="NCBI Taxonomy" id="374723"/>
    <lineage>
        <taxon>Eukaryota</taxon>
        <taxon>Viridiplantae</taxon>
        <taxon>Streptophyta</taxon>
        <taxon>Embryophyta</taxon>
        <taxon>Tracheophyta</taxon>
        <taxon>Spermatophyta</taxon>
        <taxon>Magnoliopsida</taxon>
        <taxon>eudicotyledons</taxon>
        <taxon>Gunneridae</taxon>
        <taxon>Pentapetalae</taxon>
        <taxon>asterids</taxon>
        <taxon>lamiids</taxon>
        <taxon>Lamiales</taxon>
        <taxon>Orobanchaceae</taxon>
        <taxon>Orobanchaceae incertae sedis</taxon>
        <taxon>Phtheirospermum</taxon>
    </lineage>
</organism>
<dbReference type="Proteomes" id="UP000653305">
    <property type="component" value="Unassembled WGS sequence"/>
</dbReference>
<dbReference type="InterPro" id="IPR030475">
    <property type="entry name" value="RNR_small_AS"/>
</dbReference>
<evidence type="ECO:0000256" key="1">
    <source>
        <dbReference type="ARBA" id="ARBA00009303"/>
    </source>
</evidence>
<dbReference type="PROSITE" id="PS00368">
    <property type="entry name" value="RIBORED_SMALL"/>
    <property type="match status" value="1"/>
</dbReference>
<feature type="compositionally biased region" description="Polar residues" evidence="2">
    <location>
        <begin position="53"/>
        <end position="69"/>
    </location>
</feature>
<dbReference type="InterPro" id="IPR000358">
    <property type="entry name" value="RNR_small_fam"/>
</dbReference>
<dbReference type="EMBL" id="BMAC01000366">
    <property type="protein sequence ID" value="GFP94830.1"/>
    <property type="molecule type" value="Genomic_DNA"/>
</dbReference>
<dbReference type="InterPro" id="IPR012348">
    <property type="entry name" value="RNR-like"/>
</dbReference>
<dbReference type="OrthoDB" id="10248373at2759"/>
<accession>A0A830C5C8</accession>
<dbReference type="AlphaFoldDB" id="A0A830C5C8"/>
<dbReference type="InterPro" id="IPR009078">
    <property type="entry name" value="Ferritin-like_SF"/>
</dbReference>
<feature type="compositionally biased region" description="Acidic residues" evidence="2">
    <location>
        <begin position="1"/>
        <end position="10"/>
    </location>
</feature>
<dbReference type="PANTHER" id="PTHR23409:SF35">
    <property type="entry name" value="RIBONUCLEOSIDE-DIPHOSPHATE REDUCTASE SMALL CHAIN A"/>
    <property type="match status" value="1"/>
</dbReference>
<dbReference type="SUPFAM" id="SSF47240">
    <property type="entry name" value="Ferritin-like"/>
    <property type="match status" value="1"/>
</dbReference>
<proteinExistence type="inferred from homology"/>
<dbReference type="GO" id="GO:0016491">
    <property type="term" value="F:oxidoreductase activity"/>
    <property type="evidence" value="ECO:0007669"/>
    <property type="project" value="InterPro"/>
</dbReference>
<protein>
    <submittedName>
        <fullName evidence="3">Ribonucleoside-diphosphate reductase small chain a</fullName>
    </submittedName>
</protein>
<dbReference type="PANTHER" id="PTHR23409">
    <property type="entry name" value="RIBONUCLEOSIDE-DIPHOSPHATE REDUCTASE SMALL CHAIN"/>
    <property type="match status" value="1"/>
</dbReference>
<reference evidence="3" key="1">
    <citation type="submission" date="2020-07" db="EMBL/GenBank/DDBJ databases">
        <title>Ethylene signaling mediates host invasion by parasitic plants.</title>
        <authorList>
            <person name="Yoshida S."/>
        </authorList>
    </citation>
    <scope>NUCLEOTIDE SEQUENCE</scope>
    <source>
        <strain evidence="3">Okayama</strain>
    </source>
</reference>
<name>A0A830C5C8_9LAMI</name>
<comment type="similarity">
    <text evidence="1">Belongs to the ribonucleoside diphosphate reductase small chain family.</text>
</comment>
<feature type="region of interest" description="Disordered" evidence="2">
    <location>
        <begin position="1"/>
        <end position="74"/>
    </location>
</feature>
<dbReference type="InterPro" id="IPR033909">
    <property type="entry name" value="RNR_small"/>
</dbReference>